<organism evidence="3 4">
    <name type="scientific">Heligmosomoides polygyrus</name>
    <name type="common">Parasitic roundworm</name>
    <dbReference type="NCBI Taxonomy" id="6339"/>
    <lineage>
        <taxon>Eukaryota</taxon>
        <taxon>Metazoa</taxon>
        <taxon>Ecdysozoa</taxon>
        <taxon>Nematoda</taxon>
        <taxon>Chromadorea</taxon>
        <taxon>Rhabditida</taxon>
        <taxon>Rhabditina</taxon>
        <taxon>Rhabditomorpha</taxon>
        <taxon>Strongyloidea</taxon>
        <taxon>Heligmosomidae</taxon>
        <taxon>Heligmosomoides</taxon>
    </lineage>
</organism>
<accession>A0A183FGG2</accession>
<feature type="compositionally biased region" description="Acidic residues" evidence="1">
    <location>
        <begin position="21"/>
        <end position="32"/>
    </location>
</feature>
<keyword evidence="3" id="KW-1185">Reference proteome</keyword>
<dbReference type="EMBL" id="UZAH01025531">
    <property type="protein sequence ID" value="VDO65678.1"/>
    <property type="molecule type" value="Genomic_DNA"/>
</dbReference>
<sequence>MESLTARWHCGAQQSSTDSCCFDDDGDDGDDDQASEFRLITSWLQLEEDLSAPTGPPDDKATSSLPAPWFSGGGAVPVLPRTCCLEVPVMHLESFPDGPQIGDELPYPESID</sequence>
<proteinExistence type="predicted"/>
<evidence type="ECO:0000313" key="4">
    <source>
        <dbReference type="WBParaSite" id="HPBE_0000573901-mRNA-1"/>
    </source>
</evidence>
<accession>A0A3P8AMG8</accession>
<dbReference type="WBParaSite" id="HPBE_0000573901-mRNA-1">
    <property type="protein sequence ID" value="HPBE_0000573901-mRNA-1"/>
    <property type="gene ID" value="HPBE_0000573901"/>
</dbReference>
<protein>
    <submittedName>
        <fullName evidence="2 4">Uncharacterized protein</fullName>
    </submittedName>
</protein>
<reference evidence="2 3" key="1">
    <citation type="submission" date="2018-11" db="EMBL/GenBank/DDBJ databases">
        <authorList>
            <consortium name="Pathogen Informatics"/>
        </authorList>
    </citation>
    <scope>NUCLEOTIDE SEQUENCE [LARGE SCALE GENOMIC DNA]</scope>
</reference>
<evidence type="ECO:0000313" key="3">
    <source>
        <dbReference type="Proteomes" id="UP000050761"/>
    </source>
</evidence>
<feature type="region of interest" description="Disordered" evidence="1">
    <location>
        <begin position="1"/>
        <end position="32"/>
    </location>
</feature>
<reference evidence="4" key="2">
    <citation type="submission" date="2019-09" db="UniProtKB">
        <authorList>
            <consortium name="WormBaseParasite"/>
        </authorList>
    </citation>
    <scope>IDENTIFICATION</scope>
</reference>
<dbReference type="Proteomes" id="UP000050761">
    <property type="component" value="Unassembled WGS sequence"/>
</dbReference>
<evidence type="ECO:0000256" key="1">
    <source>
        <dbReference type="SAM" id="MobiDB-lite"/>
    </source>
</evidence>
<name>A0A183FGG2_HELPZ</name>
<gene>
    <name evidence="2" type="ORF">HPBE_LOCUS5740</name>
</gene>
<dbReference type="AlphaFoldDB" id="A0A183FGG2"/>
<evidence type="ECO:0000313" key="2">
    <source>
        <dbReference type="EMBL" id="VDO65678.1"/>
    </source>
</evidence>